<dbReference type="AlphaFoldDB" id="A0A345UGL3"/>
<reference evidence="3 4" key="1">
    <citation type="submission" date="2018-03" db="EMBL/GenBank/DDBJ databases">
        <title>Phenotypic and genomic properties of Cyclonatronum proteinivorum gen. nov., sp. nov., a haloalkaliphilic bacteroidete from soda lakes possessing Na+-translocating rhodopsin.</title>
        <authorList>
            <person name="Toshchakov S.V."/>
            <person name="Korzhenkov A."/>
            <person name="Samarov N.I."/>
            <person name="Kublanov I.V."/>
            <person name="Muntyan M.S."/>
            <person name="Sorokin D.Y."/>
        </authorList>
    </citation>
    <scope>NUCLEOTIDE SEQUENCE [LARGE SCALE GENOMIC DNA]</scope>
    <source>
        <strain evidence="3 4">Omega</strain>
    </source>
</reference>
<evidence type="ECO:0000313" key="4">
    <source>
        <dbReference type="Proteomes" id="UP000254808"/>
    </source>
</evidence>
<proteinExistence type="predicted"/>
<keyword evidence="2" id="KW-0812">Transmembrane</keyword>
<feature type="region of interest" description="Disordered" evidence="1">
    <location>
        <begin position="99"/>
        <end position="122"/>
    </location>
</feature>
<evidence type="ECO:0000313" key="3">
    <source>
        <dbReference type="EMBL" id="AXI99614.1"/>
    </source>
</evidence>
<keyword evidence="2" id="KW-1133">Transmembrane helix</keyword>
<protein>
    <submittedName>
        <fullName evidence="3">Uncharacterized protein</fullName>
    </submittedName>
</protein>
<organism evidence="3 4">
    <name type="scientific">Cyclonatronum proteinivorum</name>
    <dbReference type="NCBI Taxonomy" id="1457365"/>
    <lineage>
        <taxon>Bacteria</taxon>
        <taxon>Pseudomonadati</taxon>
        <taxon>Balneolota</taxon>
        <taxon>Balneolia</taxon>
        <taxon>Balneolales</taxon>
        <taxon>Cyclonatronaceae</taxon>
        <taxon>Cyclonatronum</taxon>
    </lineage>
</organism>
<keyword evidence="4" id="KW-1185">Reference proteome</keyword>
<gene>
    <name evidence="3" type="ORF">CYPRO_0327</name>
</gene>
<keyword evidence="2" id="KW-0472">Membrane</keyword>
<accession>A0A345UGL3</accession>
<dbReference type="RefSeq" id="WP_114982903.1">
    <property type="nucleotide sequence ID" value="NZ_CP027806.1"/>
</dbReference>
<dbReference type="EMBL" id="CP027806">
    <property type="protein sequence ID" value="AXI99614.1"/>
    <property type="molecule type" value="Genomic_DNA"/>
</dbReference>
<evidence type="ECO:0000256" key="2">
    <source>
        <dbReference type="SAM" id="Phobius"/>
    </source>
</evidence>
<dbReference type="Proteomes" id="UP000254808">
    <property type="component" value="Chromosome"/>
</dbReference>
<dbReference type="KEGG" id="cprv:CYPRO_0327"/>
<feature type="transmembrane region" description="Helical" evidence="2">
    <location>
        <begin position="6"/>
        <end position="25"/>
    </location>
</feature>
<evidence type="ECO:0000256" key="1">
    <source>
        <dbReference type="SAM" id="MobiDB-lite"/>
    </source>
</evidence>
<name>A0A345UGL3_9BACT</name>
<sequence length="122" mass="14285">MFSEEIIVPFILFAFVFGPLFYLIYTGSKLIRYRIDRKYAHQNSKEVKELKAFMERTELRLQALEEIVSEDGVILDRAVSQVEKKVSKERKIEADFSEDTPVNLSDKQHDTGRSKLRNQLKS</sequence>